<dbReference type="AlphaFoldDB" id="A0A9W9Y503"/>
<dbReference type="InterPro" id="IPR006094">
    <property type="entry name" value="Oxid_FAD_bind_N"/>
</dbReference>
<evidence type="ECO:0000256" key="5">
    <source>
        <dbReference type="SAM" id="SignalP"/>
    </source>
</evidence>
<organism evidence="7 8">
    <name type="scientific">Penicillium fimorum</name>
    <dbReference type="NCBI Taxonomy" id="1882269"/>
    <lineage>
        <taxon>Eukaryota</taxon>
        <taxon>Fungi</taxon>
        <taxon>Dikarya</taxon>
        <taxon>Ascomycota</taxon>
        <taxon>Pezizomycotina</taxon>
        <taxon>Eurotiomycetes</taxon>
        <taxon>Eurotiomycetidae</taxon>
        <taxon>Eurotiales</taxon>
        <taxon>Aspergillaceae</taxon>
        <taxon>Penicillium</taxon>
    </lineage>
</organism>
<dbReference type="EMBL" id="JAPWDS010000001">
    <property type="protein sequence ID" value="KAJ5520276.1"/>
    <property type="molecule type" value="Genomic_DNA"/>
</dbReference>
<dbReference type="GO" id="GO:0016491">
    <property type="term" value="F:oxidoreductase activity"/>
    <property type="evidence" value="ECO:0007669"/>
    <property type="project" value="UniProtKB-KW"/>
</dbReference>
<name>A0A9W9Y503_9EURO</name>
<keyword evidence="8" id="KW-1185">Reference proteome</keyword>
<dbReference type="InterPro" id="IPR016169">
    <property type="entry name" value="FAD-bd_PCMH_sub2"/>
</dbReference>
<keyword evidence="5" id="KW-0732">Signal</keyword>
<dbReference type="InterPro" id="IPR050416">
    <property type="entry name" value="FAD-linked_Oxidoreductase"/>
</dbReference>
<evidence type="ECO:0000256" key="2">
    <source>
        <dbReference type="ARBA" id="ARBA00022630"/>
    </source>
</evidence>
<dbReference type="Gene3D" id="3.30.465.10">
    <property type="match status" value="1"/>
</dbReference>
<evidence type="ECO:0000259" key="6">
    <source>
        <dbReference type="PROSITE" id="PS51387"/>
    </source>
</evidence>
<protein>
    <recommendedName>
        <fullName evidence="6">FAD-binding PCMH-type domain-containing protein</fullName>
    </recommendedName>
</protein>
<keyword evidence="2" id="KW-0285">Flavoprotein</keyword>
<dbReference type="InterPro" id="IPR036318">
    <property type="entry name" value="FAD-bd_PCMH-like_sf"/>
</dbReference>
<dbReference type="OrthoDB" id="2151789at2759"/>
<reference evidence="7" key="2">
    <citation type="journal article" date="2023" name="IMA Fungus">
        <title>Comparative genomic study of the Penicillium genus elucidates a diverse pangenome and 15 lateral gene transfer events.</title>
        <authorList>
            <person name="Petersen C."/>
            <person name="Sorensen T."/>
            <person name="Nielsen M.R."/>
            <person name="Sondergaard T.E."/>
            <person name="Sorensen J.L."/>
            <person name="Fitzpatrick D.A."/>
            <person name="Frisvad J.C."/>
            <person name="Nielsen K.L."/>
        </authorList>
    </citation>
    <scope>NUCLEOTIDE SEQUENCE</scope>
    <source>
        <strain evidence="7">IBT 29495</strain>
    </source>
</reference>
<dbReference type="Proteomes" id="UP001149954">
    <property type="component" value="Unassembled WGS sequence"/>
</dbReference>
<reference evidence="7" key="1">
    <citation type="submission" date="2022-12" db="EMBL/GenBank/DDBJ databases">
        <authorList>
            <person name="Petersen C."/>
        </authorList>
    </citation>
    <scope>NUCLEOTIDE SEQUENCE</scope>
    <source>
        <strain evidence="7">IBT 29495</strain>
    </source>
</reference>
<dbReference type="SUPFAM" id="SSF56176">
    <property type="entry name" value="FAD-binding/transporter-associated domain-like"/>
    <property type="match status" value="1"/>
</dbReference>
<evidence type="ECO:0000256" key="4">
    <source>
        <dbReference type="ARBA" id="ARBA00023002"/>
    </source>
</evidence>
<keyword evidence="3" id="KW-0274">FAD</keyword>
<evidence type="ECO:0000256" key="3">
    <source>
        <dbReference type="ARBA" id="ARBA00022827"/>
    </source>
</evidence>
<dbReference type="PANTHER" id="PTHR42973">
    <property type="entry name" value="BINDING OXIDOREDUCTASE, PUTATIVE (AFU_ORTHOLOGUE AFUA_1G17690)-RELATED"/>
    <property type="match status" value="1"/>
</dbReference>
<feature type="signal peptide" evidence="5">
    <location>
        <begin position="1"/>
        <end position="17"/>
    </location>
</feature>
<gene>
    <name evidence="7" type="ORF">N7463_000729</name>
</gene>
<dbReference type="PANTHER" id="PTHR42973:SF22">
    <property type="entry name" value="FAD-BINDING PCMH-TYPE DOMAIN-CONTAINING PROTEIN-RELATED"/>
    <property type="match status" value="1"/>
</dbReference>
<dbReference type="Pfam" id="PF01565">
    <property type="entry name" value="FAD_binding_4"/>
    <property type="match status" value="1"/>
</dbReference>
<keyword evidence="4" id="KW-0560">Oxidoreductase</keyword>
<comment type="caution">
    <text evidence="7">The sequence shown here is derived from an EMBL/GenBank/DDBJ whole genome shotgun (WGS) entry which is preliminary data.</text>
</comment>
<sequence>MHWSTLYLLAVTGLAAASPVQDPCKALESKIPGRVSYPGSTTYNASVSSYFSGQERALSPGCIFRPTDTSEVSQFVKLVTSDDYKTNFAVRGGGHTLWTGAANIDSGITVDMRLINQVELSEDHKIVRIGGGAVWDHAYEKLVPYNLTVMGGRIPGIGVGGFATGGGITFHSRERGFSCDNIYGYEVVLGSGEVIYVDQGSHPDLWVALKGGSNNFGIITRFDVATIAQGNMWYSLLGYNYTDATLWAHAKAFSDFMKPKNFDSAAMMGIFLDYAGGKFLLSDSMWYTQDVEKPAVYDAFTEIPNLGGVAELTTTDNVVELFGQNIPDYEPRAFQLTFSFHNPDPHVYMDLFKIWEKGVSQIANVDSIFVEFLVQPHPVTNGTNMFGLTPKKTDDVMIDMTAGYANKADDVRVQGVIKDIVNKQRALLMSHGHLMDFIYLNYADISQKVLQSWGKDNIVKLRAASKKYDPNGVFQERVPGGYKIPA</sequence>
<feature type="domain" description="FAD-binding PCMH-type" evidence="6">
    <location>
        <begin position="56"/>
        <end position="229"/>
    </location>
</feature>
<dbReference type="GO" id="GO:0071949">
    <property type="term" value="F:FAD binding"/>
    <property type="evidence" value="ECO:0007669"/>
    <property type="project" value="InterPro"/>
</dbReference>
<feature type="chain" id="PRO_5040930652" description="FAD-binding PCMH-type domain-containing protein" evidence="5">
    <location>
        <begin position="18"/>
        <end position="486"/>
    </location>
</feature>
<evidence type="ECO:0000313" key="7">
    <source>
        <dbReference type="EMBL" id="KAJ5520276.1"/>
    </source>
</evidence>
<evidence type="ECO:0000313" key="8">
    <source>
        <dbReference type="Proteomes" id="UP001149954"/>
    </source>
</evidence>
<comment type="similarity">
    <text evidence="1">Belongs to the oxygen-dependent FAD-linked oxidoreductase family.</text>
</comment>
<proteinExistence type="inferred from homology"/>
<evidence type="ECO:0000256" key="1">
    <source>
        <dbReference type="ARBA" id="ARBA00005466"/>
    </source>
</evidence>
<accession>A0A9W9Y503</accession>
<dbReference type="PROSITE" id="PS51387">
    <property type="entry name" value="FAD_PCMH"/>
    <property type="match status" value="1"/>
</dbReference>
<dbReference type="InterPro" id="IPR016166">
    <property type="entry name" value="FAD-bd_PCMH"/>
</dbReference>